<proteinExistence type="predicted"/>
<evidence type="ECO:0008006" key="4">
    <source>
        <dbReference type="Google" id="ProtNLM"/>
    </source>
</evidence>
<keyword evidence="3" id="KW-1185">Reference proteome</keyword>
<keyword evidence="1" id="KW-0472">Membrane</keyword>
<organism evidence="2 3">
    <name type="scientific">Stephania yunnanensis</name>
    <dbReference type="NCBI Taxonomy" id="152371"/>
    <lineage>
        <taxon>Eukaryota</taxon>
        <taxon>Viridiplantae</taxon>
        <taxon>Streptophyta</taxon>
        <taxon>Embryophyta</taxon>
        <taxon>Tracheophyta</taxon>
        <taxon>Spermatophyta</taxon>
        <taxon>Magnoliopsida</taxon>
        <taxon>Ranunculales</taxon>
        <taxon>Menispermaceae</taxon>
        <taxon>Menispermoideae</taxon>
        <taxon>Cissampelideae</taxon>
        <taxon>Stephania</taxon>
    </lineage>
</organism>
<feature type="transmembrane region" description="Helical" evidence="1">
    <location>
        <begin position="12"/>
        <end position="35"/>
    </location>
</feature>
<keyword evidence="1" id="KW-1133">Transmembrane helix</keyword>
<dbReference type="Proteomes" id="UP001420932">
    <property type="component" value="Unassembled WGS sequence"/>
</dbReference>
<accession>A0AAP0PBJ3</accession>
<gene>
    <name evidence="2" type="ORF">Syun_014160</name>
</gene>
<sequence>MSSSRTLLVPFFSASIAIAIAVALFFFFVAILISLKRKVIVPTALDLPRALMLVVCGDVEGGVNIMGLQGEEAPSISTVLLVENYVVKPIKATGELLGLTESGDNDLDDETVSIYGQNGVFEVVVMVEDGVWWWWWSTSLVGYDIDDDHGGTELQIRTKK</sequence>
<evidence type="ECO:0000256" key="1">
    <source>
        <dbReference type="SAM" id="Phobius"/>
    </source>
</evidence>
<evidence type="ECO:0000313" key="2">
    <source>
        <dbReference type="EMBL" id="KAK9134830.1"/>
    </source>
</evidence>
<evidence type="ECO:0000313" key="3">
    <source>
        <dbReference type="Proteomes" id="UP001420932"/>
    </source>
</evidence>
<reference evidence="2 3" key="1">
    <citation type="submission" date="2024-01" db="EMBL/GenBank/DDBJ databases">
        <title>Genome assemblies of Stephania.</title>
        <authorList>
            <person name="Yang L."/>
        </authorList>
    </citation>
    <scope>NUCLEOTIDE SEQUENCE [LARGE SCALE GENOMIC DNA]</scope>
    <source>
        <strain evidence="2">YNDBR</strain>
        <tissue evidence="2">Leaf</tissue>
    </source>
</reference>
<keyword evidence="1" id="KW-0812">Transmembrane</keyword>
<dbReference type="AlphaFoldDB" id="A0AAP0PBJ3"/>
<comment type="caution">
    <text evidence="2">The sequence shown here is derived from an EMBL/GenBank/DDBJ whole genome shotgun (WGS) entry which is preliminary data.</text>
</comment>
<dbReference type="EMBL" id="JBBNAF010000006">
    <property type="protein sequence ID" value="KAK9134830.1"/>
    <property type="molecule type" value="Genomic_DNA"/>
</dbReference>
<protein>
    <recommendedName>
        <fullName evidence="4">Transmembrane protein</fullName>
    </recommendedName>
</protein>
<name>A0AAP0PBJ3_9MAGN</name>